<feature type="compositionally biased region" description="Basic and acidic residues" evidence="14">
    <location>
        <begin position="426"/>
        <end position="440"/>
    </location>
</feature>
<evidence type="ECO:0000259" key="15">
    <source>
        <dbReference type="PROSITE" id="PS50059"/>
    </source>
</evidence>
<comment type="function">
    <text evidence="11">Involved in protein export. Acts as a chaperone by maintaining the newly synthesized protein in an open conformation. Functions as a peptidyl-prolyl cis-trans isomerase.</text>
</comment>
<organism evidence="16 17">
    <name type="scientific">Helcobacillus massiliensis</name>
    <dbReference type="NCBI Taxonomy" id="521392"/>
    <lineage>
        <taxon>Bacteria</taxon>
        <taxon>Bacillati</taxon>
        <taxon>Actinomycetota</taxon>
        <taxon>Actinomycetes</taxon>
        <taxon>Micrococcales</taxon>
        <taxon>Dermabacteraceae</taxon>
        <taxon>Helcobacillus</taxon>
    </lineage>
</organism>
<dbReference type="GO" id="GO:0051301">
    <property type="term" value="P:cell division"/>
    <property type="evidence" value="ECO:0007669"/>
    <property type="project" value="UniProtKB-KW"/>
</dbReference>
<feature type="region of interest" description="Disordered" evidence="14">
    <location>
        <begin position="422"/>
        <end position="481"/>
    </location>
</feature>
<evidence type="ECO:0000256" key="5">
    <source>
        <dbReference type="ARBA" id="ARBA00022618"/>
    </source>
</evidence>
<evidence type="ECO:0000256" key="6">
    <source>
        <dbReference type="ARBA" id="ARBA00023110"/>
    </source>
</evidence>
<dbReference type="GO" id="GO:0005737">
    <property type="term" value="C:cytoplasm"/>
    <property type="evidence" value="ECO:0007669"/>
    <property type="project" value="UniProtKB-SubCell"/>
</dbReference>
<dbReference type="InterPro" id="IPR037041">
    <property type="entry name" value="Trigger_fac_C_sf"/>
</dbReference>
<gene>
    <name evidence="11" type="primary">tig</name>
    <name evidence="16" type="ORF">FHX50_001733</name>
</gene>
<feature type="domain" description="PPIase FKBP-type" evidence="15">
    <location>
        <begin position="167"/>
        <end position="213"/>
    </location>
</feature>
<dbReference type="EC" id="5.2.1.8" evidence="3 11"/>
<keyword evidence="8 11" id="KW-0413">Isomerase</keyword>
<dbReference type="Proteomes" id="UP000568050">
    <property type="component" value="Unassembled WGS sequence"/>
</dbReference>
<dbReference type="EMBL" id="JACHWP010000005">
    <property type="protein sequence ID" value="MBB3023438.1"/>
    <property type="molecule type" value="Genomic_DNA"/>
</dbReference>
<dbReference type="Pfam" id="PF00254">
    <property type="entry name" value="FKBP_C"/>
    <property type="match status" value="1"/>
</dbReference>
<reference evidence="16 17" key="1">
    <citation type="submission" date="2020-08" db="EMBL/GenBank/DDBJ databases">
        <title>Sequencing the genomes of 1000 actinobacteria strains.</title>
        <authorList>
            <person name="Klenk H.-P."/>
        </authorList>
    </citation>
    <scope>NUCLEOTIDE SEQUENCE [LARGE SCALE GENOMIC DNA]</scope>
    <source>
        <strain evidence="16 17">DSM 23040</strain>
    </source>
</reference>
<evidence type="ECO:0000256" key="12">
    <source>
        <dbReference type="PROSITE-ProRule" id="PRU00277"/>
    </source>
</evidence>
<keyword evidence="7 11" id="KW-0143">Chaperone</keyword>
<dbReference type="PROSITE" id="PS50059">
    <property type="entry name" value="FKBP_PPIASE"/>
    <property type="match status" value="1"/>
</dbReference>
<evidence type="ECO:0000256" key="1">
    <source>
        <dbReference type="ARBA" id="ARBA00000971"/>
    </source>
</evidence>
<dbReference type="GO" id="GO:0044183">
    <property type="term" value="F:protein folding chaperone"/>
    <property type="evidence" value="ECO:0007669"/>
    <property type="project" value="TreeGrafter"/>
</dbReference>
<dbReference type="InterPro" id="IPR046357">
    <property type="entry name" value="PPIase_dom_sf"/>
</dbReference>
<sequence length="481" mass="52024">MKTSVEKLDATRVKLNVEVPFEELKPAIDQAAKKIASEVQMPGFRKGKVPTALIEQRFGKAAIIQEAVNDALPGFYSQAAAEAEISPVGRPEVDVTEVPGLEGEEEGNLVFVVEQDVRPEIELPDFASYEVEIEEPTVDDDAVQVRLDALRERFGTLKGVDRPAKDGDFVSLDMDAKIDDEQVDTVEGVSYQIGEGNMLEGLDEALTGLSAGETTTFSSKLAGGDRAGEEAQITVTAKSVKERELPEADDEFAELASEFDTIDDLKDDLKKQAEKDADANKAGLARNALLEKLLEDLEIPVPEQLVKDEITAHLENEGKAEDDPHGDEIKDDTVKAIQAQFLLDAILADNEVEVGQDDLMNYMSAMAAQYGMDPNTFLQAVAQSGQIEQIFGEVQRSKALDAVLAKVTVKGKESGKAIDLGLDAADSEKADDAEDKDEKKPAKKAPAKKSTKSTAKKAPAKKSTTAKKTTAKKDEKSDDAK</sequence>
<dbReference type="InterPro" id="IPR036611">
    <property type="entry name" value="Trigger_fac_ribosome-bd_sf"/>
</dbReference>
<dbReference type="Pfam" id="PF05697">
    <property type="entry name" value="Trigger_N"/>
    <property type="match status" value="1"/>
</dbReference>
<dbReference type="RefSeq" id="WP_183376612.1">
    <property type="nucleotide sequence ID" value="NZ_CBCSFZ010000013.1"/>
</dbReference>
<comment type="similarity">
    <text evidence="2 11 13">Belongs to the FKBP-type PPIase family. Tig subfamily.</text>
</comment>
<evidence type="ECO:0000313" key="17">
    <source>
        <dbReference type="Proteomes" id="UP000568050"/>
    </source>
</evidence>
<dbReference type="InterPro" id="IPR027304">
    <property type="entry name" value="Trigger_fact/SurA_dom_sf"/>
</dbReference>
<dbReference type="PANTHER" id="PTHR30560:SF3">
    <property type="entry name" value="TRIGGER FACTOR-LIKE PROTEIN TIG, CHLOROPLASTIC"/>
    <property type="match status" value="1"/>
</dbReference>
<evidence type="ECO:0000256" key="10">
    <source>
        <dbReference type="ARBA" id="ARBA00029986"/>
    </source>
</evidence>
<dbReference type="PANTHER" id="PTHR30560">
    <property type="entry name" value="TRIGGER FACTOR CHAPERONE AND PEPTIDYL-PROLYL CIS/TRANS ISOMERASE"/>
    <property type="match status" value="1"/>
</dbReference>
<dbReference type="PIRSF" id="PIRSF003095">
    <property type="entry name" value="Trigger_factor"/>
    <property type="match status" value="1"/>
</dbReference>
<comment type="caution">
    <text evidence="16">The sequence shown here is derived from an EMBL/GenBank/DDBJ whole genome shotgun (WGS) entry which is preliminary data.</text>
</comment>
<dbReference type="Pfam" id="PF05698">
    <property type="entry name" value="Trigger_C"/>
    <property type="match status" value="1"/>
</dbReference>
<dbReference type="SUPFAM" id="SSF54534">
    <property type="entry name" value="FKBP-like"/>
    <property type="match status" value="1"/>
</dbReference>
<comment type="subcellular location">
    <subcellularLocation>
        <location evidence="11">Cytoplasm</location>
    </subcellularLocation>
    <text evidence="11">About half TF is bound to the ribosome near the polypeptide exit tunnel while the other half is free in the cytoplasm.</text>
</comment>
<dbReference type="SUPFAM" id="SSF102735">
    <property type="entry name" value="Trigger factor ribosome-binding domain"/>
    <property type="match status" value="1"/>
</dbReference>
<dbReference type="HAMAP" id="MF_00303">
    <property type="entry name" value="Trigger_factor_Tig"/>
    <property type="match status" value="1"/>
</dbReference>
<accession>A0A839QUX0</accession>
<comment type="domain">
    <text evidence="11">Consists of 3 domains; the N-terminus binds the ribosome, the middle domain has PPIase activity, while the C-terminus has intrinsic chaperone activity on its own.</text>
</comment>
<evidence type="ECO:0000256" key="13">
    <source>
        <dbReference type="RuleBase" id="RU003914"/>
    </source>
</evidence>
<evidence type="ECO:0000256" key="11">
    <source>
        <dbReference type="HAMAP-Rule" id="MF_00303"/>
    </source>
</evidence>
<dbReference type="InterPro" id="IPR008881">
    <property type="entry name" value="Trigger_fac_ribosome-bd_bac"/>
</dbReference>
<proteinExistence type="inferred from homology"/>
<keyword evidence="17" id="KW-1185">Reference proteome</keyword>
<dbReference type="InterPro" id="IPR005215">
    <property type="entry name" value="Trig_fac"/>
</dbReference>
<evidence type="ECO:0000256" key="3">
    <source>
        <dbReference type="ARBA" id="ARBA00013194"/>
    </source>
</evidence>
<evidence type="ECO:0000256" key="14">
    <source>
        <dbReference type="SAM" id="MobiDB-lite"/>
    </source>
</evidence>
<dbReference type="GO" id="GO:0015031">
    <property type="term" value="P:protein transport"/>
    <property type="evidence" value="ECO:0007669"/>
    <property type="project" value="UniProtKB-UniRule"/>
</dbReference>
<evidence type="ECO:0000256" key="8">
    <source>
        <dbReference type="ARBA" id="ARBA00023235"/>
    </source>
</evidence>
<evidence type="ECO:0000256" key="4">
    <source>
        <dbReference type="ARBA" id="ARBA00016902"/>
    </source>
</evidence>
<feature type="compositionally biased region" description="Basic residues" evidence="14">
    <location>
        <begin position="441"/>
        <end position="460"/>
    </location>
</feature>
<keyword evidence="11" id="KW-0963">Cytoplasm</keyword>
<keyword evidence="6 11" id="KW-0697">Rotamase</keyword>
<keyword evidence="5 11" id="KW-0132">Cell division</keyword>
<dbReference type="Gene3D" id="1.10.3120.10">
    <property type="entry name" value="Trigger factor, C-terminal domain"/>
    <property type="match status" value="1"/>
</dbReference>
<dbReference type="AlphaFoldDB" id="A0A839QUX0"/>
<evidence type="ECO:0000313" key="16">
    <source>
        <dbReference type="EMBL" id="MBB3023438.1"/>
    </source>
</evidence>
<feature type="compositionally biased region" description="Basic and acidic residues" evidence="14">
    <location>
        <begin position="471"/>
        <end position="481"/>
    </location>
</feature>
<dbReference type="InterPro" id="IPR001179">
    <property type="entry name" value="PPIase_FKBP_dom"/>
</dbReference>
<dbReference type="GO" id="GO:0043022">
    <property type="term" value="F:ribosome binding"/>
    <property type="evidence" value="ECO:0007669"/>
    <property type="project" value="TreeGrafter"/>
</dbReference>
<protein>
    <recommendedName>
        <fullName evidence="4 11">Trigger factor</fullName>
        <shortName evidence="11">TF</shortName>
        <ecNumber evidence="3 11">5.2.1.8</ecNumber>
    </recommendedName>
    <alternativeName>
        <fullName evidence="10 11">PPIase</fullName>
    </alternativeName>
</protein>
<dbReference type="Gene3D" id="3.10.50.40">
    <property type="match status" value="1"/>
</dbReference>
<dbReference type="NCBIfam" id="TIGR00115">
    <property type="entry name" value="tig"/>
    <property type="match status" value="1"/>
</dbReference>
<keyword evidence="9 11" id="KW-0131">Cell cycle</keyword>
<dbReference type="GO" id="GO:0043335">
    <property type="term" value="P:protein unfolding"/>
    <property type="evidence" value="ECO:0007669"/>
    <property type="project" value="TreeGrafter"/>
</dbReference>
<dbReference type="GO" id="GO:0003755">
    <property type="term" value="F:peptidyl-prolyl cis-trans isomerase activity"/>
    <property type="evidence" value="ECO:0007669"/>
    <property type="project" value="UniProtKB-UniRule"/>
</dbReference>
<dbReference type="SUPFAM" id="SSF109998">
    <property type="entry name" value="Triger factor/SurA peptide-binding domain-like"/>
    <property type="match status" value="1"/>
</dbReference>
<evidence type="ECO:0000256" key="7">
    <source>
        <dbReference type="ARBA" id="ARBA00023186"/>
    </source>
</evidence>
<dbReference type="GO" id="GO:0051083">
    <property type="term" value="P:'de novo' cotranslational protein folding"/>
    <property type="evidence" value="ECO:0007669"/>
    <property type="project" value="TreeGrafter"/>
</dbReference>
<evidence type="ECO:0000256" key="9">
    <source>
        <dbReference type="ARBA" id="ARBA00023306"/>
    </source>
</evidence>
<dbReference type="InterPro" id="IPR008880">
    <property type="entry name" value="Trigger_fac_C"/>
</dbReference>
<name>A0A839QUX0_9MICO</name>
<dbReference type="Gene3D" id="3.30.70.1050">
    <property type="entry name" value="Trigger factor ribosome-binding domain"/>
    <property type="match status" value="1"/>
</dbReference>
<evidence type="ECO:0000256" key="2">
    <source>
        <dbReference type="ARBA" id="ARBA00005464"/>
    </source>
</evidence>
<comment type="catalytic activity">
    <reaction evidence="1 11 12">
        <text>[protein]-peptidylproline (omega=180) = [protein]-peptidylproline (omega=0)</text>
        <dbReference type="Rhea" id="RHEA:16237"/>
        <dbReference type="Rhea" id="RHEA-COMP:10747"/>
        <dbReference type="Rhea" id="RHEA-COMP:10748"/>
        <dbReference type="ChEBI" id="CHEBI:83833"/>
        <dbReference type="ChEBI" id="CHEBI:83834"/>
        <dbReference type="EC" id="5.2.1.8"/>
    </reaction>
</comment>